<dbReference type="EMBL" id="FNYV01000010">
    <property type="protein sequence ID" value="SEJ91944.1"/>
    <property type="molecule type" value="Genomic_DNA"/>
</dbReference>
<dbReference type="AlphaFoldDB" id="A0A1H7CRV5"/>
<evidence type="ECO:0000313" key="2">
    <source>
        <dbReference type="Proteomes" id="UP000198707"/>
    </source>
</evidence>
<reference evidence="2" key="1">
    <citation type="submission" date="2016-10" db="EMBL/GenBank/DDBJ databases">
        <authorList>
            <person name="Varghese N."/>
            <person name="Submissions S."/>
        </authorList>
    </citation>
    <scope>NUCLEOTIDE SEQUENCE [LARGE SCALE GENOMIC DNA]</scope>
    <source>
        <strain evidence="2">CGMCC 4.7038</strain>
    </source>
</reference>
<keyword evidence="2" id="KW-1185">Reference proteome</keyword>
<evidence type="ECO:0000313" key="1">
    <source>
        <dbReference type="EMBL" id="SEJ91944.1"/>
    </source>
</evidence>
<gene>
    <name evidence="1" type="ORF">SAMN05443287_11089</name>
</gene>
<name>A0A1H7CRV5_9ACTN</name>
<protein>
    <submittedName>
        <fullName evidence="1">Uncharacterized protein</fullName>
    </submittedName>
</protein>
<sequence>MIASIQGVSGVGVAEEPSRWSVEKFGPDLALDLRARIPKALQRAVELAQDARMASALDTDHAFGPTRWKQQYESLHEQLQDLPHVKDVHPSGAQVRVTICRDHLLLPWMYAKRRGIDMRRVRGRLKNQLIRDLLILFGPQSGYEEPTLPEMPPTPDEARDRTALRQEIEQLSPQPRTLLIGFACNSDEGLLGVSWGEAALVPGGGLEWGPVEELFRLA</sequence>
<proteinExistence type="predicted"/>
<organism evidence="1 2">
    <name type="scientific">Micromonospora phaseoli</name>
    <dbReference type="NCBI Taxonomy" id="1144548"/>
    <lineage>
        <taxon>Bacteria</taxon>
        <taxon>Bacillati</taxon>
        <taxon>Actinomycetota</taxon>
        <taxon>Actinomycetes</taxon>
        <taxon>Micromonosporales</taxon>
        <taxon>Micromonosporaceae</taxon>
        <taxon>Micromonospora</taxon>
    </lineage>
</organism>
<accession>A0A1H7CRV5</accession>
<dbReference type="STRING" id="1144548.SAMN05443287_11089"/>
<dbReference type="Proteomes" id="UP000198707">
    <property type="component" value="Unassembled WGS sequence"/>
</dbReference>